<dbReference type="SUPFAM" id="SSF103473">
    <property type="entry name" value="MFS general substrate transporter"/>
    <property type="match status" value="1"/>
</dbReference>
<dbReference type="GO" id="GO:0022857">
    <property type="term" value="F:transmembrane transporter activity"/>
    <property type="evidence" value="ECO:0007669"/>
    <property type="project" value="InterPro"/>
</dbReference>
<comment type="subcellular location">
    <subcellularLocation>
        <location evidence="1">Membrane</location>
        <topology evidence="1">Multi-pass membrane protein</topology>
    </subcellularLocation>
</comment>
<dbReference type="EnsemblMetazoa" id="ISCW024324-RA">
    <property type="protein sequence ID" value="ISCW024324-PA"/>
    <property type="gene ID" value="ISCW024324"/>
</dbReference>
<evidence type="ECO:0000256" key="1">
    <source>
        <dbReference type="ARBA" id="ARBA00004141"/>
    </source>
</evidence>
<accession>B7PNG1</accession>
<feature type="non-terminal residue" evidence="9">
    <location>
        <position position="1"/>
    </location>
</feature>
<dbReference type="Gene3D" id="1.20.1250.20">
    <property type="entry name" value="MFS general substrate transporter like domains"/>
    <property type="match status" value="1"/>
</dbReference>
<dbReference type="HOGENOM" id="CLU_001265_46_6_1"/>
<dbReference type="STRING" id="6945.B7PNG1"/>
<dbReference type="Pfam" id="PF00083">
    <property type="entry name" value="Sugar_tr"/>
    <property type="match status" value="1"/>
</dbReference>
<feature type="transmembrane region" description="Helical" evidence="7">
    <location>
        <begin position="229"/>
        <end position="250"/>
    </location>
</feature>
<feature type="transmembrane region" description="Helical" evidence="7">
    <location>
        <begin position="88"/>
        <end position="111"/>
    </location>
</feature>
<evidence type="ECO:0000256" key="4">
    <source>
        <dbReference type="ARBA" id="ARBA00022692"/>
    </source>
</evidence>
<protein>
    <submittedName>
        <fullName evidence="9 10">Sugar transporter, putative</fullName>
    </submittedName>
</protein>
<dbReference type="PANTHER" id="PTHR23511">
    <property type="entry name" value="SYNAPTIC VESICLE GLYCOPROTEIN 2"/>
    <property type="match status" value="1"/>
</dbReference>
<dbReference type="PANTHER" id="PTHR23511:SF34">
    <property type="entry name" value="SYNAPTIC VESICLE GLYCOPROTEIN 2"/>
    <property type="match status" value="1"/>
</dbReference>
<organism evidence="9">
    <name type="scientific">Ixodes scapularis</name>
    <name type="common">Black-legged tick</name>
    <name type="synonym">Deer tick</name>
    <dbReference type="NCBI Taxonomy" id="6945"/>
    <lineage>
        <taxon>Eukaryota</taxon>
        <taxon>Metazoa</taxon>
        <taxon>Ecdysozoa</taxon>
        <taxon>Arthropoda</taxon>
        <taxon>Chelicerata</taxon>
        <taxon>Arachnida</taxon>
        <taxon>Acari</taxon>
        <taxon>Parasitiformes</taxon>
        <taxon>Ixodida</taxon>
        <taxon>Ixodoidea</taxon>
        <taxon>Ixodidae</taxon>
        <taxon>Ixodinae</taxon>
        <taxon>Ixodes</taxon>
    </lineage>
</organism>
<dbReference type="InterPro" id="IPR005828">
    <property type="entry name" value="MFS_sugar_transport-like"/>
</dbReference>
<reference evidence="10" key="2">
    <citation type="submission" date="2020-05" db="UniProtKB">
        <authorList>
            <consortium name="EnsemblMetazoa"/>
        </authorList>
    </citation>
    <scope>IDENTIFICATION</scope>
    <source>
        <strain evidence="10">wikel</strain>
    </source>
</reference>
<feature type="transmembrane region" description="Helical" evidence="7">
    <location>
        <begin position="316"/>
        <end position="337"/>
    </location>
</feature>
<feature type="domain" description="Major facilitator superfamily (MFS) profile" evidence="8">
    <location>
        <begin position="1"/>
        <end position="371"/>
    </location>
</feature>
<feature type="transmembrane region" description="Helical" evidence="7">
    <location>
        <begin position="6"/>
        <end position="23"/>
    </location>
</feature>
<evidence type="ECO:0000256" key="5">
    <source>
        <dbReference type="ARBA" id="ARBA00022989"/>
    </source>
</evidence>
<feature type="transmembrane region" description="Helical" evidence="7">
    <location>
        <begin position="55"/>
        <end position="76"/>
    </location>
</feature>
<feature type="transmembrane region" description="Helical" evidence="7">
    <location>
        <begin position="343"/>
        <end position="367"/>
    </location>
</feature>
<name>B7PNG1_IXOSC</name>
<sequence>GLLGAAALAGLFLGSLMSGVIVDRVGRRKIFAWDMLFAAVLSIAQFFVTEAWQMLVLRFALGVVLGFDYVVSKALLTELSPVRFRGRLLSIMAIAWVAGYACSYAAGFLLRDLGPDAWRYMLMVSAVPALLIFVFRLGVPESPLWLIRKGRVKEAQEIVRKKLGEGILLPEAGPVQQKTGGEWKELFSRKWRKNTAVGGIFYACQVIPYFALGTFLPKILESLNVTDKYVGGLTYNAFLLLGAVIGTLLVDRILRRSFLIGTFIAGAAVLSVMAAGILDSTGVIIAFALFALILSASANLEFIYPPELFPTHLRGTGVGFATATSRFGAAISTFLLPSIVQDYGVSIALGACVVVLLIGALVSYLWAPETSRMRLADV</sequence>
<evidence type="ECO:0000256" key="3">
    <source>
        <dbReference type="ARBA" id="ARBA00022448"/>
    </source>
</evidence>
<feature type="transmembrane region" description="Helical" evidence="7">
    <location>
        <begin position="284"/>
        <end position="304"/>
    </location>
</feature>
<evidence type="ECO:0000256" key="6">
    <source>
        <dbReference type="ARBA" id="ARBA00023136"/>
    </source>
</evidence>
<dbReference type="PROSITE" id="PS50850">
    <property type="entry name" value="MFS"/>
    <property type="match status" value="1"/>
</dbReference>
<dbReference type="EMBL" id="DS752533">
    <property type="protein sequence ID" value="EEC08133.1"/>
    <property type="molecule type" value="Genomic_DNA"/>
</dbReference>
<evidence type="ECO:0000313" key="10">
    <source>
        <dbReference type="EnsemblMetazoa" id="ISCW024324-PA"/>
    </source>
</evidence>
<evidence type="ECO:0000259" key="8">
    <source>
        <dbReference type="PROSITE" id="PS50850"/>
    </source>
</evidence>
<feature type="transmembrane region" description="Helical" evidence="7">
    <location>
        <begin position="257"/>
        <end position="278"/>
    </location>
</feature>
<evidence type="ECO:0000256" key="2">
    <source>
        <dbReference type="ARBA" id="ARBA00008335"/>
    </source>
</evidence>
<feature type="transmembrane region" description="Helical" evidence="7">
    <location>
        <begin position="196"/>
        <end position="217"/>
    </location>
</feature>
<evidence type="ECO:0000256" key="7">
    <source>
        <dbReference type="SAM" id="Phobius"/>
    </source>
</evidence>
<reference evidence="9 11" key="1">
    <citation type="submission" date="2008-03" db="EMBL/GenBank/DDBJ databases">
        <title>Annotation of Ixodes scapularis.</title>
        <authorList>
            <consortium name="Ixodes scapularis Genome Project Consortium"/>
            <person name="Caler E."/>
            <person name="Hannick L.I."/>
            <person name="Bidwell S."/>
            <person name="Joardar V."/>
            <person name="Thiagarajan M."/>
            <person name="Amedeo P."/>
            <person name="Galinsky K.J."/>
            <person name="Schobel S."/>
            <person name="Inman J."/>
            <person name="Hostetler J."/>
            <person name="Miller J."/>
            <person name="Hammond M."/>
            <person name="Megy K."/>
            <person name="Lawson D."/>
            <person name="Kodira C."/>
            <person name="Sutton G."/>
            <person name="Meyer J."/>
            <person name="Hill C.A."/>
            <person name="Birren B."/>
            <person name="Nene V."/>
            <person name="Collins F."/>
            <person name="Alarcon-Chaidez F."/>
            <person name="Wikel S."/>
            <person name="Strausberg R."/>
        </authorList>
    </citation>
    <scope>NUCLEOTIDE SEQUENCE [LARGE SCALE GENOMIC DNA]</scope>
    <source>
        <strain evidence="11">Wikel</strain>
        <strain evidence="9">Wikel colony</strain>
    </source>
</reference>
<dbReference type="InterPro" id="IPR020846">
    <property type="entry name" value="MFS_dom"/>
</dbReference>
<keyword evidence="6 7" id="KW-0472">Membrane</keyword>
<dbReference type="InterPro" id="IPR036259">
    <property type="entry name" value="MFS_trans_sf"/>
</dbReference>
<dbReference type="EMBL" id="ABJB011045584">
    <property type="status" value="NOT_ANNOTATED_CDS"/>
    <property type="molecule type" value="Genomic_DNA"/>
</dbReference>
<feature type="transmembrane region" description="Helical" evidence="7">
    <location>
        <begin position="117"/>
        <end position="139"/>
    </location>
</feature>
<dbReference type="Proteomes" id="UP000001555">
    <property type="component" value="Unassembled WGS sequence"/>
</dbReference>
<comment type="similarity">
    <text evidence="2">Belongs to the major facilitator superfamily.</text>
</comment>
<keyword evidence="9" id="KW-0762">Sugar transport</keyword>
<keyword evidence="11" id="KW-1185">Reference proteome</keyword>
<keyword evidence="4 7" id="KW-0812">Transmembrane</keyword>
<proteinExistence type="inferred from homology"/>
<gene>
    <name evidence="9" type="ORF">IscW_ISCW024324</name>
</gene>
<feature type="transmembrane region" description="Helical" evidence="7">
    <location>
        <begin position="30"/>
        <end position="49"/>
    </location>
</feature>
<evidence type="ECO:0000313" key="9">
    <source>
        <dbReference type="EMBL" id="EEC08133.1"/>
    </source>
</evidence>
<dbReference type="VEuPathDB" id="VectorBase:ISCW024324"/>
<dbReference type="AlphaFoldDB" id="B7PNG1"/>
<dbReference type="PaxDb" id="6945-B7PNG1"/>
<dbReference type="GO" id="GO:0016020">
    <property type="term" value="C:membrane"/>
    <property type="evidence" value="ECO:0000318"/>
    <property type="project" value="GO_Central"/>
</dbReference>
<evidence type="ECO:0000313" key="11">
    <source>
        <dbReference type="Proteomes" id="UP000001555"/>
    </source>
</evidence>
<keyword evidence="5 7" id="KW-1133">Transmembrane helix</keyword>
<keyword evidence="3" id="KW-0813">Transport</keyword>